<keyword evidence="9 10" id="KW-0807">Transducer</keyword>
<reference evidence="11" key="2">
    <citation type="submission" date="2021-03" db="EMBL/GenBank/DDBJ databases">
        <authorList>
            <person name="Li z."/>
        </authorList>
    </citation>
    <scope>NUCLEOTIDE SEQUENCE</scope>
    <source>
        <strain evidence="11">ZC1996005</strain>
        <tissue evidence="11">Antennae and mouthparts</tissue>
    </source>
</reference>
<feature type="transmembrane region" description="Helical" evidence="10">
    <location>
        <begin position="185"/>
        <end position="206"/>
    </location>
</feature>
<dbReference type="AlphaFoldDB" id="A0A978W709"/>
<dbReference type="GO" id="GO:0004984">
    <property type="term" value="F:olfactory receptor activity"/>
    <property type="evidence" value="ECO:0007669"/>
    <property type="project" value="InterPro"/>
</dbReference>
<feature type="transmembrane region" description="Helical" evidence="10">
    <location>
        <begin position="284"/>
        <end position="304"/>
    </location>
</feature>
<keyword evidence="3 10" id="KW-0716">Sensory transduction</keyword>
<evidence type="ECO:0000256" key="4">
    <source>
        <dbReference type="ARBA" id="ARBA00022692"/>
    </source>
</evidence>
<protein>
    <recommendedName>
        <fullName evidence="10">Odorant receptor</fullName>
    </recommendedName>
</protein>
<evidence type="ECO:0000256" key="8">
    <source>
        <dbReference type="ARBA" id="ARBA00023170"/>
    </source>
</evidence>
<evidence type="ECO:0000313" key="11">
    <source>
        <dbReference type="EMBL" id="UVB79106.1"/>
    </source>
</evidence>
<accession>A0A978W709</accession>
<keyword evidence="5 10" id="KW-0552">Olfaction</keyword>
<comment type="caution">
    <text evidence="10">Lacks conserved residue(s) required for the propagation of feature annotation.</text>
</comment>
<dbReference type="GO" id="GO:0007165">
    <property type="term" value="P:signal transduction"/>
    <property type="evidence" value="ECO:0007669"/>
    <property type="project" value="UniProtKB-KW"/>
</dbReference>
<evidence type="ECO:0000256" key="1">
    <source>
        <dbReference type="ARBA" id="ARBA00004651"/>
    </source>
</evidence>
<dbReference type="GO" id="GO:0005549">
    <property type="term" value="F:odorant binding"/>
    <property type="evidence" value="ECO:0007669"/>
    <property type="project" value="InterPro"/>
</dbReference>
<name>A0A978W709_9NEOP</name>
<feature type="transmembrane region" description="Helical" evidence="10">
    <location>
        <begin position="133"/>
        <end position="152"/>
    </location>
</feature>
<dbReference type="PANTHER" id="PTHR21137">
    <property type="entry name" value="ODORANT RECEPTOR"/>
    <property type="match status" value="1"/>
</dbReference>
<comment type="subcellular location">
    <subcellularLocation>
        <location evidence="1 10">Cell membrane</location>
        <topology evidence="1 10">Multi-pass membrane protein</topology>
    </subcellularLocation>
</comment>
<dbReference type="PANTHER" id="PTHR21137:SF35">
    <property type="entry name" value="ODORANT RECEPTOR 19A-RELATED"/>
    <property type="match status" value="1"/>
</dbReference>
<evidence type="ECO:0000256" key="9">
    <source>
        <dbReference type="ARBA" id="ARBA00023224"/>
    </source>
</evidence>
<reference evidence="11" key="1">
    <citation type="journal article" date="2021" name="Zhi Wu Bao Hu">
        <title>Identification and Analysis of Chemosensory Gene of Yellow Leaf Borer.</title>
        <authorList>
            <person name="Li Z."/>
            <person name="Liu L."/>
            <person name="Yang B."/>
            <person name="Yan S."/>
            <person name="Wang G."/>
        </authorList>
    </citation>
    <scope>NUCLEOTIDE SEQUENCE</scope>
    <source>
        <strain evidence="11">ZC1996005</strain>
        <tissue evidence="11">Antennae and mouthparts</tissue>
    </source>
</reference>
<sequence>MPVTEYKFLRANFLLELDYLSNMGSKVFIYPFIGRSRVVIYSFGTIYAMLLITSAQLFGSLCLTGFKDWFEIINVAPNLGVVLMAVLKYTKIHSNQKVYDEIFTHFRDKFWEGVFNTDGHKKIVTKYTSFTKFVLRFVVYYSLPLVIIVNSFPRLIMFYENDVNGKESVYLYPFDGWYPFNKVKFYYVAYFWESLMTAVVIGIYTFTNMIHGSYTVFICMELKVLGNSMENLISSKDVDKIKKGINVRKTHADIKNRLRNIIIRHQFVTHIARELDNVLGDSMLLNYVFGAVFICLTVFTATVVDDLYKTLRYFSMFCSLMVEIFFQCIIGQVLSDHSEQLTESIYSADWPNADKESKTMLLIFLAGTQRPLQFTANGYLAMNLDSFSGICKLSYQLFNLLLTMYS</sequence>
<proteinExistence type="evidence at transcript level"/>
<evidence type="ECO:0000256" key="6">
    <source>
        <dbReference type="ARBA" id="ARBA00022989"/>
    </source>
</evidence>
<organism evidence="11">
    <name type="scientific">Heortia vitessoides</name>
    <dbReference type="NCBI Taxonomy" id="1557813"/>
    <lineage>
        <taxon>Eukaryota</taxon>
        <taxon>Metazoa</taxon>
        <taxon>Ecdysozoa</taxon>
        <taxon>Arthropoda</taxon>
        <taxon>Hexapoda</taxon>
        <taxon>Insecta</taxon>
        <taxon>Pterygota</taxon>
        <taxon>Neoptera</taxon>
        <taxon>Endopterygota</taxon>
        <taxon>Lepidoptera</taxon>
        <taxon>Glossata</taxon>
        <taxon>Ditrysia</taxon>
        <taxon>Pyraloidea</taxon>
        <taxon>Crambidae</taxon>
        <taxon>Heortia</taxon>
    </lineage>
</organism>
<dbReference type="EMBL" id="MW717300">
    <property type="protein sequence ID" value="UVB79106.1"/>
    <property type="molecule type" value="mRNA"/>
</dbReference>
<feature type="transmembrane region" description="Helical" evidence="10">
    <location>
        <begin position="38"/>
        <end position="57"/>
    </location>
</feature>
<keyword evidence="4 10" id="KW-0812">Transmembrane</keyword>
<dbReference type="InterPro" id="IPR004117">
    <property type="entry name" value="7tm6_olfct_rcpt"/>
</dbReference>
<keyword evidence="8 10" id="KW-0675">Receptor</keyword>
<evidence type="ECO:0000256" key="2">
    <source>
        <dbReference type="ARBA" id="ARBA00022475"/>
    </source>
</evidence>
<evidence type="ECO:0000256" key="7">
    <source>
        <dbReference type="ARBA" id="ARBA00023136"/>
    </source>
</evidence>
<feature type="transmembrane region" description="Helical" evidence="10">
    <location>
        <begin position="310"/>
        <end position="330"/>
    </location>
</feature>
<evidence type="ECO:0000256" key="3">
    <source>
        <dbReference type="ARBA" id="ARBA00022606"/>
    </source>
</evidence>
<dbReference type="GO" id="GO:0005886">
    <property type="term" value="C:plasma membrane"/>
    <property type="evidence" value="ECO:0007669"/>
    <property type="project" value="UniProtKB-SubCell"/>
</dbReference>
<keyword evidence="6 10" id="KW-1133">Transmembrane helix</keyword>
<keyword evidence="2" id="KW-1003">Cell membrane</keyword>
<evidence type="ECO:0000256" key="10">
    <source>
        <dbReference type="RuleBase" id="RU351113"/>
    </source>
</evidence>
<comment type="similarity">
    <text evidence="10">Belongs to the insect chemoreceptor superfamily. Heteromeric odorant receptor channel (TC 1.A.69) family.</text>
</comment>
<feature type="transmembrane region" description="Helical" evidence="10">
    <location>
        <begin position="69"/>
        <end position="87"/>
    </location>
</feature>
<dbReference type="Pfam" id="PF02949">
    <property type="entry name" value="7tm_6"/>
    <property type="match status" value="1"/>
</dbReference>
<keyword evidence="7 10" id="KW-0472">Membrane</keyword>
<evidence type="ECO:0000256" key="5">
    <source>
        <dbReference type="ARBA" id="ARBA00022725"/>
    </source>
</evidence>